<dbReference type="GO" id="GO:0007023">
    <property type="term" value="P:post-chaperonin tubulin folding pathway"/>
    <property type="evidence" value="ECO:0007669"/>
    <property type="project" value="InterPro"/>
</dbReference>
<feature type="domain" description="C-CAP/cofactor C-like" evidence="2">
    <location>
        <begin position="87"/>
        <end position="201"/>
    </location>
</feature>
<accession>A0A3P7LVI5</accession>
<evidence type="ECO:0000256" key="1">
    <source>
        <dbReference type="ARBA" id="ARBA00008848"/>
    </source>
</evidence>
<keyword evidence="4" id="KW-1185">Reference proteome</keyword>
<dbReference type="InterPro" id="IPR027684">
    <property type="entry name" value="TBCC"/>
</dbReference>
<dbReference type="SUPFAM" id="SSF69340">
    <property type="entry name" value="C-terminal domain of adenylylcyclase associated protein"/>
    <property type="match status" value="1"/>
</dbReference>
<dbReference type="GO" id="GO:0005737">
    <property type="term" value="C:cytoplasm"/>
    <property type="evidence" value="ECO:0007669"/>
    <property type="project" value="TreeGrafter"/>
</dbReference>
<dbReference type="InterPro" id="IPR012945">
    <property type="entry name" value="Tubulin-bd_cofactor_C_dom"/>
</dbReference>
<dbReference type="InterPro" id="IPR017901">
    <property type="entry name" value="C-CAP_CF_C-like"/>
</dbReference>
<dbReference type="PROSITE" id="PS51329">
    <property type="entry name" value="C_CAP_COFACTOR_C"/>
    <property type="match status" value="1"/>
</dbReference>
<name>A0A3P7LVI5_9BILA</name>
<dbReference type="InterPro" id="IPR036223">
    <property type="entry name" value="CAP_C_sf"/>
</dbReference>
<dbReference type="GO" id="GO:0007021">
    <property type="term" value="P:tubulin complex assembly"/>
    <property type="evidence" value="ECO:0007669"/>
    <property type="project" value="TreeGrafter"/>
</dbReference>
<protein>
    <recommendedName>
        <fullName evidence="2">C-CAP/cofactor C-like domain-containing protein</fullName>
    </recommendedName>
</protein>
<dbReference type="PANTHER" id="PTHR15139">
    <property type="entry name" value="TUBULIN FOLDING COFACTOR C"/>
    <property type="match status" value="1"/>
</dbReference>
<proteinExistence type="inferred from homology"/>
<reference evidence="3 4" key="1">
    <citation type="submission" date="2018-11" db="EMBL/GenBank/DDBJ databases">
        <authorList>
            <consortium name="Pathogen Informatics"/>
        </authorList>
    </citation>
    <scope>NUCLEOTIDE SEQUENCE [LARGE SCALE GENOMIC DNA]</scope>
</reference>
<organism evidence="3 4">
    <name type="scientific">Gongylonema pulchrum</name>
    <dbReference type="NCBI Taxonomy" id="637853"/>
    <lineage>
        <taxon>Eukaryota</taxon>
        <taxon>Metazoa</taxon>
        <taxon>Ecdysozoa</taxon>
        <taxon>Nematoda</taxon>
        <taxon>Chromadorea</taxon>
        <taxon>Rhabditida</taxon>
        <taxon>Spirurina</taxon>
        <taxon>Spiruromorpha</taxon>
        <taxon>Spiruroidea</taxon>
        <taxon>Gongylonematidae</taxon>
        <taxon>Gongylonema</taxon>
    </lineage>
</organism>
<dbReference type="EMBL" id="UYRT01079568">
    <property type="protein sequence ID" value="VDN20964.1"/>
    <property type="molecule type" value="Genomic_DNA"/>
</dbReference>
<dbReference type="InterPro" id="IPR016098">
    <property type="entry name" value="CAP/MinC_C"/>
</dbReference>
<comment type="similarity">
    <text evidence="1">Belongs to the TBCC family.</text>
</comment>
<sequence length="201" mass="22275">MIKCPEATIEADFLYELSRTLTVLPPGYQSRCLTNDLNLLRNRIQAQVGLPEQSTTFSFSTKEEIPGMTQDAEAKKMRSVEYNPLGPSKSTPIRLLSGKSIIVKDKQEEEIVVNGEEGEEVIITGVNGCVIRVPFKASSVHVKSANCTTLIFAPVKTSVLVRDCVSLTIAVAAQQVRIHNSHRVLLYVEVRCIFLCVFAFM</sequence>
<dbReference type="Proteomes" id="UP000271098">
    <property type="component" value="Unassembled WGS sequence"/>
</dbReference>
<dbReference type="Pfam" id="PF07986">
    <property type="entry name" value="TBCC"/>
    <property type="match status" value="1"/>
</dbReference>
<gene>
    <name evidence="3" type="ORF">GPUH_LOCUS12740</name>
</gene>
<evidence type="ECO:0000313" key="4">
    <source>
        <dbReference type="Proteomes" id="UP000271098"/>
    </source>
</evidence>
<dbReference type="PANTHER" id="PTHR15139:SF0">
    <property type="entry name" value="TUBULIN-SPECIFIC CHAPERONE C"/>
    <property type="match status" value="1"/>
</dbReference>
<dbReference type="OrthoDB" id="194775at2759"/>
<evidence type="ECO:0000313" key="3">
    <source>
        <dbReference type="EMBL" id="VDN20964.1"/>
    </source>
</evidence>
<evidence type="ECO:0000259" key="2">
    <source>
        <dbReference type="PROSITE" id="PS51329"/>
    </source>
</evidence>
<dbReference type="Gene3D" id="2.160.20.70">
    <property type="match status" value="1"/>
</dbReference>
<dbReference type="AlphaFoldDB" id="A0A3P7LVI5"/>